<dbReference type="PROSITE" id="PS50011">
    <property type="entry name" value="PROTEIN_KINASE_DOM"/>
    <property type="match status" value="1"/>
</dbReference>
<keyword evidence="2 6" id="KW-0067">ATP-binding</keyword>
<dbReference type="GO" id="GO:0005524">
    <property type="term" value="F:ATP binding"/>
    <property type="evidence" value="ECO:0007669"/>
    <property type="project" value="UniProtKB-UniRule"/>
</dbReference>
<dbReference type="InterPro" id="IPR008266">
    <property type="entry name" value="Tyr_kinase_AS"/>
</dbReference>
<name>A0A9J7LPH3_BRAFL</name>
<dbReference type="GO" id="GO:0007169">
    <property type="term" value="P:cell surface receptor protein tyrosine kinase signaling pathway"/>
    <property type="evidence" value="ECO:0000318"/>
    <property type="project" value="GO_Central"/>
</dbReference>
<evidence type="ECO:0000256" key="7">
    <source>
        <dbReference type="PIRSR" id="PIRSR000615-3"/>
    </source>
</evidence>
<keyword evidence="10" id="KW-1185">Reference proteome</keyword>
<dbReference type="Pfam" id="PF07714">
    <property type="entry name" value="PK_Tyr_Ser-Thr"/>
    <property type="match status" value="1"/>
</dbReference>
<keyword evidence="3" id="KW-0808">Transferase</keyword>
<dbReference type="PIRSF" id="PIRSF000615">
    <property type="entry name" value="TyrPK_CSF1-R"/>
    <property type="match status" value="1"/>
</dbReference>
<proteinExistence type="predicted"/>
<dbReference type="PANTHER" id="PTHR24416">
    <property type="entry name" value="TYROSINE-PROTEIN KINASE RECEPTOR"/>
    <property type="match status" value="1"/>
</dbReference>
<dbReference type="InterPro" id="IPR001245">
    <property type="entry name" value="Ser-Thr/Tyr_kinase_cat_dom"/>
</dbReference>
<dbReference type="SMART" id="SM00219">
    <property type="entry name" value="TyrKc"/>
    <property type="match status" value="1"/>
</dbReference>
<keyword evidence="7" id="KW-0479">Metal-binding</keyword>
<feature type="binding site" evidence="8">
    <location>
        <position position="47"/>
    </location>
    <ligand>
        <name>ATP</name>
        <dbReference type="ChEBI" id="CHEBI:30616"/>
    </ligand>
</feature>
<feature type="binding site" evidence="6">
    <location>
        <position position="161"/>
    </location>
    <ligand>
        <name>ATP</name>
        <dbReference type="ChEBI" id="CHEBI:30616"/>
    </ligand>
</feature>
<keyword evidence="3" id="KW-0418">Kinase</keyword>
<dbReference type="Proteomes" id="UP000001554">
    <property type="component" value="Chromosome 9"/>
</dbReference>
<evidence type="ECO:0000256" key="8">
    <source>
        <dbReference type="PROSITE-ProRule" id="PRU10141"/>
    </source>
</evidence>
<feature type="active site" description="Proton acceptor" evidence="5">
    <location>
        <position position="157"/>
    </location>
</feature>
<reference evidence="10" key="1">
    <citation type="journal article" date="2020" name="Nat. Ecol. Evol.">
        <title>Deeply conserved synteny resolves early events in vertebrate evolution.</title>
        <authorList>
            <person name="Simakov O."/>
            <person name="Marletaz F."/>
            <person name="Yue J.X."/>
            <person name="O'Connell B."/>
            <person name="Jenkins J."/>
            <person name="Brandt A."/>
            <person name="Calef R."/>
            <person name="Tung C.H."/>
            <person name="Huang T.K."/>
            <person name="Schmutz J."/>
            <person name="Satoh N."/>
            <person name="Yu J.K."/>
            <person name="Putnam N.H."/>
            <person name="Green R.E."/>
            <person name="Rokhsar D.S."/>
        </authorList>
    </citation>
    <scope>NUCLEOTIDE SEQUENCE [LARGE SCALE GENOMIC DNA]</scope>
    <source>
        <strain evidence="10">S238N-H82</strain>
    </source>
</reference>
<keyword evidence="6 8" id="KW-0547">Nucleotide-binding</keyword>
<protein>
    <submittedName>
        <fullName evidence="11">Tyrosine-protein kinase receptor Tie-1-like</fullName>
    </submittedName>
</protein>
<dbReference type="CDD" id="cd00192">
    <property type="entry name" value="PTKc"/>
    <property type="match status" value="1"/>
</dbReference>
<dbReference type="GO" id="GO:0004714">
    <property type="term" value="F:transmembrane receptor protein tyrosine kinase activity"/>
    <property type="evidence" value="ECO:0000318"/>
    <property type="project" value="GO_Central"/>
</dbReference>
<evidence type="ECO:0000313" key="10">
    <source>
        <dbReference type="Proteomes" id="UP000001554"/>
    </source>
</evidence>
<dbReference type="InterPro" id="IPR017441">
    <property type="entry name" value="Protein_kinase_ATP_BS"/>
</dbReference>
<dbReference type="InterPro" id="IPR050122">
    <property type="entry name" value="RTK"/>
</dbReference>
<dbReference type="PRINTS" id="PR00109">
    <property type="entry name" value="TYRKINASE"/>
</dbReference>
<dbReference type="GO" id="GO:0005886">
    <property type="term" value="C:plasma membrane"/>
    <property type="evidence" value="ECO:0000318"/>
    <property type="project" value="GO_Central"/>
</dbReference>
<evidence type="ECO:0000256" key="6">
    <source>
        <dbReference type="PIRSR" id="PIRSR000615-2"/>
    </source>
</evidence>
<dbReference type="GO" id="GO:0046872">
    <property type="term" value="F:metal ion binding"/>
    <property type="evidence" value="ECO:0007669"/>
    <property type="project" value="UniProtKB-KW"/>
</dbReference>
<dbReference type="FunFam" id="1.10.510.10:FF:000712">
    <property type="entry name" value="Uncharacterized protein"/>
    <property type="match status" value="1"/>
</dbReference>
<feature type="binding site" evidence="7">
    <location>
        <position position="175"/>
    </location>
    <ligand>
        <name>Mg(2+)</name>
        <dbReference type="ChEBI" id="CHEBI:18420"/>
    </ligand>
</feature>
<feature type="binding site" evidence="7">
    <location>
        <position position="162"/>
    </location>
    <ligand>
        <name>Mg(2+)</name>
        <dbReference type="ChEBI" id="CHEBI:18420"/>
    </ligand>
</feature>
<dbReference type="OMA" id="IANGCRH"/>
<dbReference type="RefSeq" id="XP_035685590.1">
    <property type="nucleotide sequence ID" value="XM_035829697.1"/>
</dbReference>
<dbReference type="InterPro" id="IPR020635">
    <property type="entry name" value="Tyr_kinase_cat_dom"/>
</dbReference>
<gene>
    <name evidence="11" type="primary">LOC118422180</name>
</gene>
<comment type="subcellular location">
    <subcellularLocation>
        <location evidence="1">Membrane</location>
        <topology evidence="1">Single-pass type I membrane protein</topology>
    </subcellularLocation>
</comment>
<dbReference type="PROSITE" id="PS00107">
    <property type="entry name" value="PROTEIN_KINASE_ATP"/>
    <property type="match status" value="1"/>
</dbReference>
<dbReference type="OrthoDB" id="546826at2759"/>
<comment type="catalytic activity">
    <reaction evidence="4">
        <text>L-tyrosyl-[protein] + ATP = O-phospho-L-tyrosyl-[protein] + ADP + H(+)</text>
        <dbReference type="Rhea" id="RHEA:10596"/>
        <dbReference type="Rhea" id="RHEA-COMP:10136"/>
        <dbReference type="Rhea" id="RHEA-COMP:20101"/>
        <dbReference type="ChEBI" id="CHEBI:15378"/>
        <dbReference type="ChEBI" id="CHEBI:30616"/>
        <dbReference type="ChEBI" id="CHEBI:46858"/>
        <dbReference type="ChEBI" id="CHEBI:61978"/>
        <dbReference type="ChEBI" id="CHEBI:456216"/>
        <dbReference type="EC" id="2.7.10.1"/>
    </reaction>
</comment>
<dbReference type="SUPFAM" id="SSF56112">
    <property type="entry name" value="Protein kinase-like (PK-like)"/>
    <property type="match status" value="1"/>
</dbReference>
<evidence type="ECO:0000256" key="1">
    <source>
        <dbReference type="ARBA" id="ARBA00004479"/>
    </source>
</evidence>
<evidence type="ECO:0000256" key="2">
    <source>
        <dbReference type="ARBA" id="ARBA00022840"/>
    </source>
</evidence>
<sequence>MIDKVSRWELKEDDLVLERLVGQGCFGNVVLARLNIPDAGPVMVAAKSVSAARLEQEGDTQWHRDFYREADILITVHEHAEVTDGEERTNIVRLYGVITESQPKRIVLEYAAQGDLLAYLRKSRDNPNITLKDLVGLAVGVARALQELEVLQIVHRDVAARNVLVTDDNVAKLADFGLARDVYTDTMYVRTRQAGRDEPLPLKWMSLEALRDGEYTCQSDVWSFGVLLWEIATRGEEPHYSDVARPSCRHLVWVLKEGGRLERPDGCPMELYRLMSKCWHANPHRRPSAVTIEEKLVNFNL</sequence>
<dbReference type="Gene3D" id="3.30.200.20">
    <property type="entry name" value="Phosphorylase Kinase, domain 1"/>
    <property type="match status" value="1"/>
</dbReference>
<feature type="domain" description="Protein kinase" evidence="9">
    <location>
        <begin position="15"/>
        <end position="297"/>
    </location>
</feature>
<dbReference type="PROSITE" id="PS00109">
    <property type="entry name" value="PROTEIN_KINASE_TYR"/>
    <property type="match status" value="1"/>
</dbReference>
<evidence type="ECO:0000256" key="3">
    <source>
        <dbReference type="ARBA" id="ARBA00023137"/>
    </source>
</evidence>
<evidence type="ECO:0000313" key="11">
    <source>
        <dbReference type="RefSeq" id="XP_035685590.1"/>
    </source>
</evidence>
<dbReference type="InterPro" id="IPR011009">
    <property type="entry name" value="Kinase-like_dom_sf"/>
</dbReference>
<dbReference type="KEGG" id="bfo:118422180"/>
<organism evidence="10 11">
    <name type="scientific">Branchiostoma floridae</name>
    <name type="common">Florida lancelet</name>
    <name type="synonym">Amphioxus</name>
    <dbReference type="NCBI Taxonomy" id="7739"/>
    <lineage>
        <taxon>Eukaryota</taxon>
        <taxon>Metazoa</taxon>
        <taxon>Chordata</taxon>
        <taxon>Cephalochordata</taxon>
        <taxon>Leptocardii</taxon>
        <taxon>Amphioxiformes</taxon>
        <taxon>Branchiostomatidae</taxon>
        <taxon>Branchiostoma</taxon>
    </lineage>
</organism>
<evidence type="ECO:0000259" key="9">
    <source>
        <dbReference type="PROSITE" id="PS50011"/>
    </source>
</evidence>
<dbReference type="PANTHER" id="PTHR24416:SF617">
    <property type="entry name" value="RET ONCOGENE, ISOFORM A"/>
    <property type="match status" value="1"/>
</dbReference>
<dbReference type="InterPro" id="IPR000719">
    <property type="entry name" value="Prot_kinase_dom"/>
</dbReference>
<accession>A0A9J7LPH3</accession>
<dbReference type="Gene3D" id="1.10.510.10">
    <property type="entry name" value="Transferase(Phosphotransferase) domain 1"/>
    <property type="match status" value="1"/>
</dbReference>
<dbReference type="GeneID" id="118422180"/>
<evidence type="ECO:0000256" key="5">
    <source>
        <dbReference type="PIRSR" id="PIRSR000615-1"/>
    </source>
</evidence>
<dbReference type="GO" id="GO:0043235">
    <property type="term" value="C:receptor complex"/>
    <property type="evidence" value="ECO:0000318"/>
    <property type="project" value="GO_Central"/>
</dbReference>
<reference evidence="11" key="2">
    <citation type="submission" date="2025-08" db="UniProtKB">
        <authorList>
            <consortium name="RefSeq"/>
        </authorList>
    </citation>
    <scope>IDENTIFICATION</scope>
    <source>
        <strain evidence="11">S238N-H82</strain>
        <tissue evidence="11">Testes</tissue>
    </source>
</reference>
<keyword evidence="3" id="KW-0829">Tyrosine-protein kinase</keyword>
<dbReference type="AlphaFoldDB" id="A0A9J7LPH3"/>
<evidence type="ECO:0000256" key="4">
    <source>
        <dbReference type="ARBA" id="ARBA00051243"/>
    </source>
</evidence>
<keyword evidence="7" id="KW-0460">Magnesium</keyword>